<dbReference type="AlphaFoldDB" id="A0A8X6H064"/>
<evidence type="ECO:0000313" key="2">
    <source>
        <dbReference type="EMBL" id="GFR12635.1"/>
    </source>
</evidence>
<organism evidence="2 3">
    <name type="scientific">Trichonephila clavata</name>
    <name type="common">Joro spider</name>
    <name type="synonym">Nephila clavata</name>
    <dbReference type="NCBI Taxonomy" id="2740835"/>
    <lineage>
        <taxon>Eukaryota</taxon>
        <taxon>Metazoa</taxon>
        <taxon>Ecdysozoa</taxon>
        <taxon>Arthropoda</taxon>
        <taxon>Chelicerata</taxon>
        <taxon>Arachnida</taxon>
        <taxon>Araneae</taxon>
        <taxon>Araneomorphae</taxon>
        <taxon>Entelegynae</taxon>
        <taxon>Araneoidea</taxon>
        <taxon>Nephilidae</taxon>
        <taxon>Trichonephila</taxon>
    </lineage>
</organism>
<feature type="domain" description="PLC-beta PH" evidence="1">
    <location>
        <begin position="25"/>
        <end position="72"/>
    </location>
</feature>
<dbReference type="EMBL" id="BMAO01016999">
    <property type="protein sequence ID" value="GFR12635.1"/>
    <property type="molecule type" value="Genomic_DNA"/>
</dbReference>
<evidence type="ECO:0000259" key="1">
    <source>
        <dbReference type="Pfam" id="PF17787"/>
    </source>
</evidence>
<dbReference type="InterPro" id="IPR037862">
    <property type="entry name" value="PLC-beta_PH"/>
</dbReference>
<dbReference type="Proteomes" id="UP000887116">
    <property type="component" value="Unassembled WGS sequence"/>
</dbReference>
<sequence length="104" mass="11443">MIKVKNLLVHGEGKTLRPNLLYATDGKLRDSITMGTPDTPLEDKQVTVVYGPELVNINSLHFSCNCKEVAQVSTVIIFAARSLFFSPIPTLTGMISCELFPFTV</sequence>
<evidence type="ECO:0000313" key="3">
    <source>
        <dbReference type="Proteomes" id="UP000887116"/>
    </source>
</evidence>
<reference evidence="2" key="1">
    <citation type="submission" date="2020-07" db="EMBL/GenBank/DDBJ databases">
        <title>Multicomponent nature underlies the extraordinary mechanical properties of spider dragline silk.</title>
        <authorList>
            <person name="Kono N."/>
            <person name="Nakamura H."/>
            <person name="Mori M."/>
            <person name="Yoshida Y."/>
            <person name="Ohtoshi R."/>
            <person name="Malay A.D."/>
            <person name="Moran D.A.P."/>
            <person name="Tomita M."/>
            <person name="Numata K."/>
            <person name="Arakawa K."/>
        </authorList>
    </citation>
    <scope>NUCLEOTIDE SEQUENCE</scope>
</reference>
<dbReference type="OrthoDB" id="269822at2759"/>
<comment type="caution">
    <text evidence="2">The sequence shown here is derived from an EMBL/GenBank/DDBJ whole genome shotgun (WGS) entry which is preliminary data.</text>
</comment>
<gene>
    <name evidence="2" type="ORF">TNCT_87761</name>
</gene>
<protein>
    <recommendedName>
        <fullName evidence="1">PLC-beta PH domain-containing protein</fullName>
    </recommendedName>
</protein>
<dbReference type="Gene3D" id="2.30.29.240">
    <property type="match status" value="1"/>
</dbReference>
<dbReference type="Pfam" id="PF17787">
    <property type="entry name" value="PH_14"/>
    <property type="match status" value="1"/>
</dbReference>
<accession>A0A8X6H064</accession>
<proteinExistence type="predicted"/>
<dbReference type="SUPFAM" id="SSF50729">
    <property type="entry name" value="PH domain-like"/>
    <property type="match status" value="1"/>
</dbReference>
<name>A0A8X6H064_TRICU</name>
<keyword evidence="3" id="KW-1185">Reference proteome</keyword>